<reference evidence="2" key="1">
    <citation type="journal article" date="2019" name="Int. J. Syst. Evol. Microbiol.">
        <title>The Global Catalogue of Microorganisms (GCM) 10K type strain sequencing project: providing services to taxonomists for standard genome sequencing and annotation.</title>
        <authorList>
            <consortium name="The Broad Institute Genomics Platform"/>
            <consortium name="The Broad Institute Genome Sequencing Center for Infectious Disease"/>
            <person name="Wu L."/>
            <person name="Ma J."/>
        </authorList>
    </citation>
    <scope>NUCLEOTIDE SEQUENCE [LARGE SCALE GENOMIC DNA]</scope>
    <source>
        <strain evidence="2">KCTC 33522</strain>
    </source>
</reference>
<gene>
    <name evidence="1" type="ORF">ACFSY7_02990</name>
</gene>
<dbReference type="Proteomes" id="UP001597568">
    <property type="component" value="Unassembled WGS sequence"/>
</dbReference>
<accession>A0ABW5XWV9</accession>
<protein>
    <submittedName>
        <fullName evidence="1">Uncharacterized protein</fullName>
    </submittedName>
</protein>
<proteinExistence type="predicted"/>
<comment type="caution">
    <text evidence="1">The sequence shown here is derived from an EMBL/GenBank/DDBJ whole genome shotgun (WGS) entry which is preliminary data.</text>
</comment>
<keyword evidence="2" id="KW-1185">Reference proteome</keyword>
<dbReference type="EMBL" id="JBHUOR010000018">
    <property type="protein sequence ID" value="MFD2867468.1"/>
    <property type="molecule type" value="Genomic_DNA"/>
</dbReference>
<organism evidence="1 2">
    <name type="scientific">Kurthia populi</name>
    <dbReference type="NCBI Taxonomy" id="1562132"/>
    <lineage>
        <taxon>Bacteria</taxon>
        <taxon>Bacillati</taxon>
        <taxon>Bacillota</taxon>
        <taxon>Bacilli</taxon>
        <taxon>Bacillales</taxon>
        <taxon>Caryophanaceae</taxon>
        <taxon>Kurthia</taxon>
    </lineage>
</organism>
<dbReference type="RefSeq" id="WP_380146757.1">
    <property type="nucleotide sequence ID" value="NZ_JBHUOR010000018.1"/>
</dbReference>
<sequence>MYSVKQLVSLFTDHFRKDEESNTYKLMQLFSDELQLLEETNNRIIEWRSIDNAEGKVLDLIGQNVVQPRGTATDEVYRIMLKTKIARNLADGTLNGLITAIAYVLGVEKQQVKVVELWELLNEPAAMAIEEIPLQTIYDANITTDQFEEILTSLVAGGVKLMLLASGLSDYLQYSSKPYAFITNPYICGRFRCARVEATTAASELEMSGTPYSFIESPRMTNRFNTERVDGVYVDATFELGADPYAFDNEIKVTNRFSTDRVDGTESAVDVESSVNVYGYEQRTRTTGKFRTGQRQGGNK</sequence>
<evidence type="ECO:0000313" key="2">
    <source>
        <dbReference type="Proteomes" id="UP001597568"/>
    </source>
</evidence>
<evidence type="ECO:0000313" key="1">
    <source>
        <dbReference type="EMBL" id="MFD2867468.1"/>
    </source>
</evidence>
<name>A0ABW5XWV9_9BACL</name>